<feature type="region of interest" description="Disordered" evidence="1">
    <location>
        <begin position="998"/>
        <end position="1138"/>
    </location>
</feature>
<feature type="compositionally biased region" description="Polar residues" evidence="1">
    <location>
        <begin position="1045"/>
        <end position="1057"/>
    </location>
</feature>
<keyword evidence="3" id="KW-1185">Reference proteome</keyword>
<feature type="compositionally biased region" description="Acidic residues" evidence="1">
    <location>
        <begin position="695"/>
        <end position="704"/>
    </location>
</feature>
<feature type="region of interest" description="Disordered" evidence="1">
    <location>
        <begin position="946"/>
        <end position="967"/>
    </location>
</feature>
<feature type="region of interest" description="Disordered" evidence="1">
    <location>
        <begin position="312"/>
        <end position="336"/>
    </location>
</feature>
<feature type="compositionally biased region" description="Low complexity" evidence="1">
    <location>
        <begin position="1099"/>
        <end position="1117"/>
    </location>
</feature>
<feature type="compositionally biased region" description="Basic residues" evidence="1">
    <location>
        <begin position="1085"/>
        <end position="1095"/>
    </location>
</feature>
<evidence type="ECO:0000313" key="2">
    <source>
        <dbReference type="EMBL" id="EFC45678.1"/>
    </source>
</evidence>
<feature type="region of interest" description="Disordered" evidence="1">
    <location>
        <begin position="1180"/>
        <end position="1209"/>
    </location>
</feature>
<reference evidence="2 3" key="1">
    <citation type="journal article" date="2010" name="Cell">
        <title>The genome of Naegleria gruberi illuminates early eukaryotic versatility.</title>
        <authorList>
            <person name="Fritz-Laylin L.K."/>
            <person name="Prochnik S.E."/>
            <person name="Ginger M.L."/>
            <person name="Dacks J.B."/>
            <person name="Carpenter M.L."/>
            <person name="Field M.C."/>
            <person name="Kuo A."/>
            <person name="Paredez A."/>
            <person name="Chapman J."/>
            <person name="Pham J."/>
            <person name="Shu S."/>
            <person name="Neupane R."/>
            <person name="Cipriano M."/>
            <person name="Mancuso J."/>
            <person name="Tu H."/>
            <person name="Salamov A."/>
            <person name="Lindquist E."/>
            <person name="Shapiro H."/>
            <person name="Lucas S."/>
            <person name="Grigoriev I.V."/>
            <person name="Cande W.Z."/>
            <person name="Fulton C."/>
            <person name="Rokhsar D.S."/>
            <person name="Dawson S.C."/>
        </authorList>
    </citation>
    <scope>NUCLEOTIDE SEQUENCE [LARGE SCALE GENOMIC DNA]</scope>
    <source>
        <strain evidence="2 3">NEG-M</strain>
    </source>
</reference>
<proteinExistence type="predicted"/>
<dbReference type="VEuPathDB" id="AmoebaDB:NAEGRDRAFT_48335"/>
<dbReference type="GeneID" id="8858778"/>
<accession>D2VC35</accession>
<dbReference type="OrthoDB" id="67750at2759"/>
<feature type="region of interest" description="Disordered" evidence="1">
    <location>
        <begin position="205"/>
        <end position="228"/>
    </location>
</feature>
<name>D2VC35_NAEGR</name>
<evidence type="ECO:0000313" key="3">
    <source>
        <dbReference type="Proteomes" id="UP000006671"/>
    </source>
</evidence>
<protein>
    <submittedName>
        <fullName evidence="2">Predicted protein</fullName>
    </submittedName>
</protein>
<organism evidence="3">
    <name type="scientific">Naegleria gruberi</name>
    <name type="common">Amoeba</name>
    <dbReference type="NCBI Taxonomy" id="5762"/>
    <lineage>
        <taxon>Eukaryota</taxon>
        <taxon>Discoba</taxon>
        <taxon>Heterolobosea</taxon>
        <taxon>Tetramitia</taxon>
        <taxon>Eutetramitia</taxon>
        <taxon>Vahlkampfiidae</taxon>
        <taxon>Naegleria</taxon>
    </lineage>
</organism>
<feature type="region of interest" description="Disordered" evidence="1">
    <location>
        <begin position="839"/>
        <end position="874"/>
    </location>
</feature>
<feature type="region of interest" description="Disordered" evidence="1">
    <location>
        <begin position="689"/>
        <end position="713"/>
    </location>
</feature>
<dbReference type="EMBL" id="GG738862">
    <property type="protein sequence ID" value="EFC45678.1"/>
    <property type="molecule type" value="Genomic_DNA"/>
</dbReference>
<gene>
    <name evidence="2" type="ORF">NAEGRDRAFT_48335</name>
</gene>
<dbReference type="OMA" id="DICHEMK"/>
<feature type="compositionally biased region" description="Basic and acidic residues" evidence="1">
    <location>
        <begin position="327"/>
        <end position="336"/>
    </location>
</feature>
<dbReference type="Proteomes" id="UP000006671">
    <property type="component" value="Unassembled WGS sequence"/>
</dbReference>
<dbReference type="RefSeq" id="XP_002678422.1">
    <property type="nucleotide sequence ID" value="XM_002678376.1"/>
</dbReference>
<evidence type="ECO:0000256" key="1">
    <source>
        <dbReference type="SAM" id="MobiDB-lite"/>
    </source>
</evidence>
<sequence length="1429" mass="164227">MSGYASSTSLVNPISLKRVNTSLNYKALTSRLGLSDEDEKQETKETVNLDGEGYSITFEIPNKNEGWRVDKEYEDVDAFYNALSVTSTKVTDIVGAGLPTRKTDIDMKEFDNLMKAEIGIQFTSNIGSYNPLVAANNRDKAIKRAIEMHKEKIVDDMSRKYKTMMKKGVFDEETNKIRIQNIARCSFSKDILMEDKNFDKKLLNNQHLKPRSGPPGNITPRQKSMPGKKEDFQYGFLSGLYSTNDDEKPQNPSSVLTKVPTASEKRVFKSFEETNQTKFLDKILSYNMTPATTLSRNPFLSEEVKMVMDRDLGDVGSNGPRIHKDRGKQEKPSAVDKKVKVKDDPVSLRDKQKHILEARKRKLSEASKQTEAEQINTTATKIMELTKYDPTNCGEKTLTEIMPSLDYSISQMLEKILELEELQEEEDILCYLNVKPAFADGGILKDNTLDAFLYGTLDTKTDPDIFSQREQFLMQEFKEFNPKEIEKQKQNLTQANIKNTKLTMDTLERYKEEKNQGQFEQLFSAKQKLMKDEEWQERDKYITEMCQSLEKLIVDMCNEMKKMNENKLISAVTPRYSVLDDMATTMVTILKCIPFDWNPRTKREWSQGAEVLLMWSMKLSSTLNINRHEHIIKLAKFYVNIFFENEVLMNNLFEHYKEVVIDEIKKPKLNTNEDDEEEELKLPKINTFSEWKNPDEDDDEDDSDSGERMSPTMLSHNLELKRRRVSRIKHVLFIIINYINHCNTYTQDVFKQIVQKEKQKFKFEKAIKEKSLKETGKQELVQSFLEKRGLLDITNYIKNTDWKHDSDTMEENLPRDHIDTEVRKEKEIDLFANIIKRENDHRTSKSNLKGSKHNKSTPRIPTDLPTSRSTKSKDPVLKKTLVVGDIPEKPPLEYQRSYYIEPPKGIPYFPTKSTNEPVISSKTKIDTTQPMPDIMASENSLMFTGSDHSNDYADENQSVTKSKQTDDSILDQISDIEHKSLSRQGSNTFSEDAVMHEDMSNDNEEDHDLEVKEDHQEPIAPTPKPQYHPEEVNIGTPGSDAISLHSMNSDSSMISTKSNDHDNIKIKKPSSKKRTTPDVTSIHEKKSKNLRRYTLQKRSTSSASGTTTNSQNSRNTSRASERNETPPPVEPKKSSSPVKLTAKNLELSNQLNQSMTTPLSEADTNSDILRVSIRSSTSIILKDDSPRSTKTPRSRRSLPSSEKKNPHSGKWAIKTSIFQNMFDNSTLFTGDDSPRRLDNNVDRFDSVTLLEKLEQVWDDLLIPAGFKIKLYQRYGSSKYIGNVNLMKDAYKTWKQGATVVAARETVLMELKEFENTLNSNIQKLTTFSDKVQEQKLRSTLFKRLSILGTECEKLNRKLKKDHNDNLSYNSEMPYIDKMKYDYLSIIAGIESLTEKNQPIDVNTSIERLRSPNKKTADVTKVDLILSYEK</sequence>
<dbReference type="InParanoid" id="D2VC35"/>
<dbReference type="KEGG" id="ngr:NAEGRDRAFT_48335"/>